<sequence>MGDNGRMRPVPALMTAAVLVLAGSACARGLPEVDSVEPAPMHAPPTVLLPPSSATFSPPLPQEPDGLVGSGR</sequence>
<protein>
    <submittedName>
        <fullName evidence="3">Uncharacterized protein</fullName>
    </submittedName>
</protein>
<evidence type="ECO:0000256" key="2">
    <source>
        <dbReference type="SAM" id="SignalP"/>
    </source>
</evidence>
<evidence type="ECO:0000313" key="3">
    <source>
        <dbReference type="EMBL" id="ORA05008.1"/>
    </source>
</evidence>
<feature type="region of interest" description="Disordered" evidence="1">
    <location>
        <begin position="34"/>
        <end position="72"/>
    </location>
</feature>
<comment type="caution">
    <text evidence="3">The sequence shown here is derived from an EMBL/GenBank/DDBJ whole genome shotgun (WGS) entry which is preliminary data.</text>
</comment>
<feature type="chain" id="PRO_5010856406" evidence="2">
    <location>
        <begin position="28"/>
        <end position="72"/>
    </location>
</feature>
<organism evidence="3 4">
    <name type="scientific">Mycolicibacterium bacteremicum</name>
    <name type="common">Mycobacterium bacteremicum</name>
    <dbReference type="NCBI Taxonomy" id="564198"/>
    <lineage>
        <taxon>Bacteria</taxon>
        <taxon>Bacillati</taxon>
        <taxon>Actinomycetota</taxon>
        <taxon>Actinomycetes</taxon>
        <taxon>Mycobacteriales</taxon>
        <taxon>Mycobacteriaceae</taxon>
        <taxon>Mycolicibacterium</taxon>
    </lineage>
</organism>
<dbReference type="AlphaFoldDB" id="A0A1W9YY61"/>
<evidence type="ECO:0000313" key="4">
    <source>
        <dbReference type="Proteomes" id="UP000192366"/>
    </source>
</evidence>
<accession>A0A1W9YY61</accession>
<dbReference type="Proteomes" id="UP000192366">
    <property type="component" value="Unassembled WGS sequence"/>
</dbReference>
<gene>
    <name evidence="3" type="ORF">BST17_10050</name>
</gene>
<dbReference type="STRING" id="564198.BST17_10050"/>
<proteinExistence type="predicted"/>
<evidence type="ECO:0000256" key="1">
    <source>
        <dbReference type="SAM" id="MobiDB-lite"/>
    </source>
</evidence>
<keyword evidence="2" id="KW-0732">Signal</keyword>
<dbReference type="EMBL" id="MVHJ01000007">
    <property type="protein sequence ID" value="ORA05008.1"/>
    <property type="molecule type" value="Genomic_DNA"/>
</dbReference>
<reference evidence="3 4" key="1">
    <citation type="submission" date="2017-02" db="EMBL/GenBank/DDBJ databases">
        <title>The new phylogeny of genus Mycobacterium.</title>
        <authorList>
            <person name="Tortoli E."/>
            <person name="Trovato A."/>
            <person name="Cirillo D.M."/>
        </authorList>
    </citation>
    <scope>NUCLEOTIDE SEQUENCE [LARGE SCALE GENOMIC DNA]</scope>
    <source>
        <strain evidence="3 4">DSM 45578</strain>
    </source>
</reference>
<name>A0A1W9YY61_MYCBA</name>
<keyword evidence="4" id="KW-1185">Reference proteome</keyword>
<feature type="signal peptide" evidence="2">
    <location>
        <begin position="1"/>
        <end position="27"/>
    </location>
</feature>
<dbReference type="PROSITE" id="PS51257">
    <property type="entry name" value="PROKAR_LIPOPROTEIN"/>
    <property type="match status" value="1"/>
</dbReference>